<dbReference type="OrthoDB" id="9812921at2"/>
<dbReference type="InterPro" id="IPR001375">
    <property type="entry name" value="Peptidase_S9_cat"/>
</dbReference>
<gene>
    <name evidence="3" type="ORF">DXA50_08385</name>
    <name evidence="2" type="ORF">I6J59_19090</name>
</gene>
<name>A0A413IP14_9BACT</name>
<proteinExistence type="predicted"/>
<dbReference type="Gene3D" id="3.40.50.1820">
    <property type="entry name" value="alpha/beta hydrolase"/>
    <property type="match status" value="1"/>
</dbReference>
<dbReference type="AlphaFoldDB" id="A0A413IP14"/>
<feature type="domain" description="Peptidase S9 prolyl oligopeptidase catalytic" evidence="1">
    <location>
        <begin position="695"/>
        <end position="874"/>
    </location>
</feature>
<keyword evidence="5" id="KW-1185">Reference proteome</keyword>
<evidence type="ECO:0000313" key="4">
    <source>
        <dbReference type="Proteomes" id="UP000286063"/>
    </source>
</evidence>
<dbReference type="InterPro" id="IPR050278">
    <property type="entry name" value="Serine_Prot_S9B/DPPIV"/>
</dbReference>
<dbReference type="SUPFAM" id="SSF53474">
    <property type="entry name" value="alpha/beta-Hydrolases"/>
    <property type="match status" value="1"/>
</dbReference>
<reference evidence="3 4" key="1">
    <citation type="submission" date="2018-08" db="EMBL/GenBank/DDBJ databases">
        <title>A genome reference for cultivated species of the human gut microbiota.</title>
        <authorList>
            <person name="Zou Y."/>
            <person name="Xue W."/>
            <person name="Luo G."/>
        </authorList>
    </citation>
    <scope>NUCLEOTIDE SEQUENCE [LARGE SCALE GENOMIC DNA]</scope>
    <source>
        <strain evidence="3 4">OF02-7</strain>
    </source>
</reference>
<dbReference type="GeneID" id="93097305"/>
<dbReference type="EMBL" id="CP069450">
    <property type="protein sequence ID" value="QRO49943.1"/>
    <property type="molecule type" value="Genomic_DNA"/>
</dbReference>
<protein>
    <submittedName>
        <fullName evidence="3">S9 family peptidase</fullName>
    </submittedName>
</protein>
<dbReference type="SUPFAM" id="SSF82171">
    <property type="entry name" value="DPP6 N-terminal domain-like"/>
    <property type="match status" value="1"/>
</dbReference>
<dbReference type="Pfam" id="PF00326">
    <property type="entry name" value="Peptidase_S9"/>
    <property type="match status" value="1"/>
</dbReference>
<dbReference type="Proteomes" id="UP000286063">
    <property type="component" value="Unassembled WGS sequence"/>
</dbReference>
<dbReference type="GO" id="GO:0008236">
    <property type="term" value="F:serine-type peptidase activity"/>
    <property type="evidence" value="ECO:0007669"/>
    <property type="project" value="InterPro"/>
</dbReference>
<dbReference type="PANTHER" id="PTHR11731">
    <property type="entry name" value="PROTEASE FAMILY S9B,C DIPEPTIDYL-PEPTIDASE IV-RELATED"/>
    <property type="match status" value="1"/>
</dbReference>
<evidence type="ECO:0000259" key="1">
    <source>
        <dbReference type="Pfam" id="PF00326"/>
    </source>
</evidence>
<sequence>MRIILVIYSLLFICITDCMSQKKPLDMEAYKLWRRVEGQRMSEDGKWVTYRFVYIDQEGHDKDVPVTYLRNMESGKVYEFPNVREMSFFNQGKGVRYLVHPSPLDTLKQAKDSLFLLSLRDMKKTYWDKPYGFRESSRSPLISYSYPLGKEGGRRLVVWNFEKGDSVRIDSVENYFSVDDYKSIVYIRRHDGYKSLCMGPVQGKQRVIYDNRKAPVVNFSLNTGGEEGVFSVASDSSYLNDPDLLYTFSLKDGNYRLVMDTKEINVSEEYKVRGGIYSVFNSGKYIFVDVGLKQPEERKPKVEPDKSFELELWKWDDEVSQSRQRYESRSKRRKMPKYVYHVDTKKCVLIAPPEMDQMYTPRCDVYSHVIIGDETPYRGLTDWRDGVTADLYLVSLETGERKLLFKDFDQRPVWSPNGKYAMLYHAGQKTWFKLEVATGELTDVSTPIGYAMYDEEYDKPKPAGSYGIAGWLEGGDQVVLYDKYDMWVVDLSGKQQTYSLTGGWGRKNDISLRLLKADYETRWINPKQNIVLHALNREALNQGVYVLTPARKVKKLMEGAYDLYFNQLSDGGKYCLFTRQSYSDFRDLWWSKCDFARPVRVTDANPQRENYLWGSVKLVEWTNFEGKRNRGLLYLPDNYDSTKRYPVIVNFYETHTGELHSYPIPSLSSAMINTVTYVSNGYVVFMPDVHFTIGAPGESCYNAVVSGTQMLIDRGIADKDRIGIQGHSWSGYQVAYLVTRTNMFKCASPGAAVSSMVSAYTGIREGSGMPRMFMYEETQSRMGKTLWDDPEMYIKNSPIFYADKIQTPLLIFHCDKDEAVPYSEGLNLFLAMRRLQKPAWLLNYKGEGHFLYNKAAQVDWTIRLQQFFDHYLKDASLPRWMKEGINIDERGVDQKYDFK</sequence>
<evidence type="ECO:0000313" key="2">
    <source>
        <dbReference type="EMBL" id="QRO49943.1"/>
    </source>
</evidence>
<dbReference type="PANTHER" id="PTHR11731:SF193">
    <property type="entry name" value="DIPEPTIDYL PEPTIDASE 9"/>
    <property type="match status" value="1"/>
</dbReference>
<dbReference type="EMBL" id="QSCR01000011">
    <property type="protein sequence ID" value="RGY18638.1"/>
    <property type="molecule type" value="Genomic_DNA"/>
</dbReference>
<dbReference type="GO" id="GO:0008239">
    <property type="term" value="F:dipeptidyl-peptidase activity"/>
    <property type="evidence" value="ECO:0007669"/>
    <property type="project" value="TreeGrafter"/>
</dbReference>
<dbReference type="GO" id="GO:0006508">
    <property type="term" value="P:proteolysis"/>
    <property type="evidence" value="ECO:0007669"/>
    <property type="project" value="InterPro"/>
</dbReference>
<accession>A0A413IP14</accession>
<dbReference type="InterPro" id="IPR029058">
    <property type="entry name" value="AB_hydrolase_fold"/>
</dbReference>
<organism evidence="3 4">
    <name type="scientific">Butyricimonas virosa</name>
    <dbReference type="NCBI Taxonomy" id="544645"/>
    <lineage>
        <taxon>Bacteria</taxon>
        <taxon>Pseudomonadati</taxon>
        <taxon>Bacteroidota</taxon>
        <taxon>Bacteroidia</taxon>
        <taxon>Bacteroidales</taxon>
        <taxon>Odoribacteraceae</taxon>
        <taxon>Butyricimonas</taxon>
    </lineage>
</organism>
<evidence type="ECO:0000313" key="3">
    <source>
        <dbReference type="EMBL" id="RGY18638.1"/>
    </source>
</evidence>
<dbReference type="Proteomes" id="UP000654720">
    <property type="component" value="Chromosome"/>
</dbReference>
<dbReference type="RefSeq" id="WP_027201988.1">
    <property type="nucleotide sequence ID" value="NZ_CAMXLP010000036.1"/>
</dbReference>
<reference evidence="2 5" key="2">
    <citation type="submission" date="2021-02" db="EMBL/GenBank/DDBJ databases">
        <title>FDA dAtabase for Regulatory Grade micrObial Sequences (FDA-ARGOS): Supporting development and validation of Infectious Disease Dx tests.</title>
        <authorList>
            <person name="Carlson P."/>
            <person name="Fischbach M."/>
            <person name="Hastie J."/>
            <person name="Bilen M."/>
            <person name="Cheng A."/>
            <person name="Tallon L."/>
            <person name="Sadzewicz L."/>
            <person name="Zhao X."/>
            <person name="Boylan J."/>
            <person name="Ott S."/>
            <person name="Bowen H."/>
            <person name="Vavikolanu K."/>
            <person name="Mehta A."/>
            <person name="Aluvathingal J."/>
            <person name="Nadendla S."/>
            <person name="Yan Y."/>
            <person name="Sichtig H."/>
        </authorList>
    </citation>
    <scope>NUCLEOTIDE SEQUENCE [LARGE SCALE GENOMIC DNA]</scope>
    <source>
        <strain evidence="2 5">FDAARGOS_1229</strain>
    </source>
</reference>
<evidence type="ECO:0000313" key="5">
    <source>
        <dbReference type="Proteomes" id="UP000654720"/>
    </source>
</evidence>